<feature type="compositionally biased region" description="Polar residues" evidence="1">
    <location>
        <begin position="321"/>
        <end position="330"/>
    </location>
</feature>
<feature type="compositionally biased region" description="Basic residues" evidence="1">
    <location>
        <begin position="310"/>
        <end position="320"/>
    </location>
</feature>
<sequence length="756" mass="83449">MSVNVTWPSDSQSFVPSKVYVSPRKLTFKQAPIEITETIPQDLPIPYFTLNNEKYILLKTLAGFWYYPSPHQLIGKLKKCFKNSKNVVKYTNGELNKALLEASLISTSDLKFKLSYIDANWMFNALENSTVLTETDAVGAKSFDEVRDFVMGTFQRRRAKLQSGQKGDGATEDSEFKITVNQVFPQYGGGVNGTAAVDFNHSVFNSLTNTSKFNYYSSNPSFSKFLPSTKMSMSELDMMIKENDHGEVDITTTAAALAEAEQNEVDDSLAPSTSASGEPTSSAGTGTGAGPSTGSKRGFQPSSSTSDAPKRRKPIGRSKKYNTNIDPNTIDLTESLIPGQGFIQEFNINHLCKVPNYYMTTNTMTANNLPGGTSLTTPGASQSSSSTPLQLTNGNTPTGAAVSTPPLKKSVSALFGGSSFYTDTSKLAKNVQSLLVNADQMSDNSISRYYYTMSYRGPGSGNYKDAALINKINKIPTTSTLHPQRSLKLPHKTAEHVANKKLNSSSKFNSSLKGFVHDSFTKELIDDTLTKQASFVADCSNLEILHNNLQFNVLLNAYREISEDTWDNYYKFKLIDFEQLGMNQREKAKLEAYNAAVEAAKRAQAEAAKKTEEEAAEIAKEVQEIREAHAAAVAEAEENDTSPPPSPELPEAPKPIQPKSVIIPPEPPKFRFSSRFDKPNSHPEVIKKFPLELRDLDRKENYTGTTYDEIPSIKDVLDIRLTSPDLVNPHLLTQIEVVKIPNANCLGWDNIKKYRD</sequence>
<feature type="compositionally biased region" description="Low complexity" evidence="1">
    <location>
        <begin position="371"/>
        <end position="392"/>
    </location>
</feature>
<dbReference type="Proteomes" id="UP000837801">
    <property type="component" value="Unassembled WGS sequence"/>
</dbReference>
<reference evidence="2" key="1">
    <citation type="submission" date="2022-03" db="EMBL/GenBank/DDBJ databases">
        <authorList>
            <person name="Legras J.-L."/>
            <person name="Devillers H."/>
            <person name="Grondin C."/>
        </authorList>
    </citation>
    <scope>NUCLEOTIDE SEQUENCE</scope>
    <source>
        <strain evidence="2">CLIB 1423</strain>
    </source>
</reference>
<name>A0A9P0QQ89_9ASCO</name>
<proteinExistence type="predicted"/>
<dbReference type="OrthoDB" id="4091342at2759"/>
<feature type="region of interest" description="Disordered" evidence="1">
    <location>
        <begin position="633"/>
        <end position="662"/>
    </location>
</feature>
<feature type="region of interest" description="Disordered" evidence="1">
    <location>
        <begin position="260"/>
        <end position="330"/>
    </location>
</feature>
<feature type="compositionally biased region" description="Pro residues" evidence="1">
    <location>
        <begin position="642"/>
        <end position="656"/>
    </location>
</feature>
<comment type="caution">
    <text evidence="2">The sequence shown here is derived from an EMBL/GenBank/DDBJ whole genome shotgun (WGS) entry which is preliminary data.</text>
</comment>
<protein>
    <submittedName>
        <fullName evidence="2">Uncharacterized protein</fullName>
    </submittedName>
</protein>
<keyword evidence="3" id="KW-1185">Reference proteome</keyword>
<gene>
    <name evidence="2" type="ORF">CLIB1423_11S01376</name>
</gene>
<organism evidence="2 3">
    <name type="scientific">[Candida] railenensis</name>
    <dbReference type="NCBI Taxonomy" id="45579"/>
    <lineage>
        <taxon>Eukaryota</taxon>
        <taxon>Fungi</taxon>
        <taxon>Dikarya</taxon>
        <taxon>Ascomycota</taxon>
        <taxon>Saccharomycotina</taxon>
        <taxon>Pichiomycetes</taxon>
        <taxon>Debaryomycetaceae</taxon>
        <taxon>Kurtzmaniella</taxon>
    </lineage>
</organism>
<accession>A0A9P0QQ89</accession>
<evidence type="ECO:0000313" key="2">
    <source>
        <dbReference type="EMBL" id="CAH2353512.1"/>
    </source>
</evidence>
<dbReference type="AlphaFoldDB" id="A0A9P0QQ89"/>
<feature type="region of interest" description="Disordered" evidence="1">
    <location>
        <begin position="371"/>
        <end position="404"/>
    </location>
</feature>
<feature type="compositionally biased region" description="Low complexity" evidence="1">
    <location>
        <begin position="270"/>
        <end position="284"/>
    </location>
</feature>
<evidence type="ECO:0000256" key="1">
    <source>
        <dbReference type="SAM" id="MobiDB-lite"/>
    </source>
</evidence>
<evidence type="ECO:0000313" key="3">
    <source>
        <dbReference type="Proteomes" id="UP000837801"/>
    </source>
</evidence>
<dbReference type="EMBL" id="CAKXYY010000011">
    <property type="protein sequence ID" value="CAH2353512.1"/>
    <property type="molecule type" value="Genomic_DNA"/>
</dbReference>